<feature type="transmembrane region" description="Helical" evidence="11">
    <location>
        <begin position="67"/>
        <end position="85"/>
    </location>
</feature>
<dbReference type="AlphaFoldDB" id="A0A919PBM5"/>
<dbReference type="PANTHER" id="PTHR30341:SF0">
    <property type="entry name" value="NA(+)_H(+) ANTIPORTER NHAA"/>
    <property type="match status" value="1"/>
</dbReference>
<feature type="transmembrane region" description="Helical" evidence="11">
    <location>
        <begin position="175"/>
        <end position="208"/>
    </location>
</feature>
<keyword evidence="2 11" id="KW-0813">Transport</keyword>
<comment type="caution">
    <text evidence="13">The sequence shown here is derived from an EMBL/GenBank/DDBJ whole genome shotgun (WGS) entry which is preliminary data.</text>
</comment>
<name>A0A919PBM5_9CELL</name>
<dbReference type="InterPro" id="IPR023171">
    <property type="entry name" value="Na/H_antiporter_dom_sf"/>
</dbReference>
<evidence type="ECO:0000256" key="1">
    <source>
        <dbReference type="ARBA" id="ARBA00004429"/>
    </source>
</evidence>
<keyword evidence="8 11" id="KW-0406">Ion transport</keyword>
<dbReference type="Gene3D" id="1.20.1530.10">
    <property type="entry name" value="Na+/H+ antiporter like domain"/>
    <property type="match status" value="1"/>
</dbReference>
<feature type="transmembrane region" description="Helical" evidence="11">
    <location>
        <begin position="345"/>
        <end position="364"/>
    </location>
</feature>
<keyword evidence="10 11" id="KW-0739">Sodium transport</keyword>
<organism evidence="13 14">
    <name type="scientific">Cellulomonas pakistanensis</name>
    <dbReference type="NCBI Taxonomy" id="992287"/>
    <lineage>
        <taxon>Bacteria</taxon>
        <taxon>Bacillati</taxon>
        <taxon>Actinomycetota</taxon>
        <taxon>Actinomycetes</taxon>
        <taxon>Micrococcales</taxon>
        <taxon>Cellulomonadaceae</taxon>
        <taxon>Cellulomonas</taxon>
    </lineage>
</organism>
<keyword evidence="3 11" id="KW-0050">Antiport</keyword>
<dbReference type="GO" id="GO:0005886">
    <property type="term" value="C:plasma membrane"/>
    <property type="evidence" value="ECO:0007669"/>
    <property type="project" value="UniProtKB-SubCell"/>
</dbReference>
<feature type="transmembrane region" description="Helical" evidence="11">
    <location>
        <begin position="23"/>
        <end position="40"/>
    </location>
</feature>
<evidence type="ECO:0000256" key="7">
    <source>
        <dbReference type="ARBA" id="ARBA00023053"/>
    </source>
</evidence>
<dbReference type="RefSeq" id="WP_203668710.1">
    <property type="nucleotide sequence ID" value="NZ_BONO01000014.1"/>
</dbReference>
<comment type="subcellular location">
    <subcellularLocation>
        <location evidence="1">Cell inner membrane</location>
        <topology evidence="1">Multi-pass membrane protein</topology>
    </subcellularLocation>
    <subcellularLocation>
        <location evidence="11">Cell membrane</location>
        <topology evidence="11">Multi-pass membrane protein</topology>
    </subcellularLocation>
</comment>
<evidence type="ECO:0000256" key="4">
    <source>
        <dbReference type="ARBA" id="ARBA00022475"/>
    </source>
</evidence>
<evidence type="ECO:0000256" key="2">
    <source>
        <dbReference type="ARBA" id="ARBA00022448"/>
    </source>
</evidence>
<feature type="transmembrane region" description="Helical" evidence="11">
    <location>
        <begin position="228"/>
        <end position="249"/>
    </location>
</feature>
<dbReference type="PANTHER" id="PTHR30341">
    <property type="entry name" value="SODIUM ION/PROTON ANTIPORTER NHAA-RELATED"/>
    <property type="match status" value="1"/>
</dbReference>
<evidence type="ECO:0000256" key="8">
    <source>
        <dbReference type="ARBA" id="ARBA00023065"/>
    </source>
</evidence>
<evidence type="ECO:0000256" key="5">
    <source>
        <dbReference type="ARBA" id="ARBA00022692"/>
    </source>
</evidence>
<keyword evidence="7 11" id="KW-0915">Sodium</keyword>
<evidence type="ECO:0000256" key="11">
    <source>
        <dbReference type="HAMAP-Rule" id="MF_01844"/>
    </source>
</evidence>
<keyword evidence="14" id="KW-1185">Reference proteome</keyword>
<dbReference type="NCBIfam" id="TIGR00773">
    <property type="entry name" value="NhaA"/>
    <property type="match status" value="1"/>
</dbReference>
<feature type="region of interest" description="Disordered" evidence="12">
    <location>
        <begin position="404"/>
        <end position="423"/>
    </location>
</feature>
<dbReference type="Pfam" id="PF06965">
    <property type="entry name" value="Na_H_antiport_1"/>
    <property type="match status" value="1"/>
</dbReference>
<evidence type="ECO:0000313" key="14">
    <source>
        <dbReference type="Proteomes" id="UP000642125"/>
    </source>
</evidence>
<keyword evidence="9 11" id="KW-0472">Membrane</keyword>
<evidence type="ECO:0000256" key="9">
    <source>
        <dbReference type="ARBA" id="ARBA00023136"/>
    </source>
</evidence>
<dbReference type="EMBL" id="BONO01000014">
    <property type="protein sequence ID" value="GIG36691.1"/>
    <property type="molecule type" value="Genomic_DNA"/>
</dbReference>
<evidence type="ECO:0000256" key="12">
    <source>
        <dbReference type="SAM" id="MobiDB-lite"/>
    </source>
</evidence>
<keyword evidence="4 11" id="KW-1003">Cell membrane</keyword>
<gene>
    <name evidence="13" type="primary">nhaA_1</name>
    <name evidence="11" type="synonym">nhaA</name>
    <name evidence="13" type="ORF">Cpa01nite_20720</name>
</gene>
<keyword evidence="6 11" id="KW-1133">Transmembrane helix</keyword>
<comment type="similarity">
    <text evidence="11">Belongs to the NhaA Na(+)/H(+) (TC 2.A.33) antiporter family.</text>
</comment>
<dbReference type="GO" id="GO:0006885">
    <property type="term" value="P:regulation of pH"/>
    <property type="evidence" value="ECO:0007669"/>
    <property type="project" value="UniProtKB-UniRule"/>
</dbReference>
<proteinExistence type="inferred from homology"/>
<feature type="transmembrane region" description="Helical" evidence="11">
    <location>
        <begin position="106"/>
        <end position="127"/>
    </location>
</feature>
<reference evidence="13" key="1">
    <citation type="submission" date="2021-01" db="EMBL/GenBank/DDBJ databases">
        <title>Whole genome shotgun sequence of Cellulomonas pakistanensis NBRC 110800.</title>
        <authorList>
            <person name="Komaki H."/>
            <person name="Tamura T."/>
        </authorList>
    </citation>
    <scope>NUCLEOTIDE SEQUENCE</scope>
    <source>
        <strain evidence="13">NBRC 110800</strain>
    </source>
</reference>
<dbReference type="InterPro" id="IPR004670">
    <property type="entry name" value="NhaA"/>
</dbReference>
<feature type="transmembrane region" description="Helical" evidence="11">
    <location>
        <begin position="270"/>
        <end position="289"/>
    </location>
</feature>
<comment type="function">
    <text evidence="11">Na(+)/H(+) antiporter that extrudes sodium in exchange for external protons.</text>
</comment>
<accession>A0A919PBM5</accession>
<evidence type="ECO:0000256" key="6">
    <source>
        <dbReference type="ARBA" id="ARBA00022989"/>
    </source>
</evidence>
<sequence length="423" mass="43392">MPHHDTPTPTPARSLRAWASRETTGGALLIAAAALALVWANSPWRDAYHDVSSWTVGPEAWHLDLDLAHWAADGLLAIFFFTVGLELKHEIVAGSLRDPRRAAVPVIAAVGGMVVPAAIYLAVVTAAGDAGAAQGWAVPTATDIAFALAVLAIFGRGLPVAIRTFLLTLAVVDDLLAIIVIAVFYSDGVALGALAVSVAAVALFALLVRSPYVHPWLLWPLGLVAWGFMHASGVHATIAGVLLGLTVPARARAGAPGSRARRYEHAVRPWSAALALPLFAFFAAGVTLVDGDGVGGVLGEPVVLAVVLGLVLGKVLGILGAVTLVTRGSGLRLPEGVGIRDLAPVGLLAGIGFTVSLLIAELAFEGDEGMVGAAKIAVLAGTVLSATAAAVLLRVDARRARSADENEDGVVDAPQPAIEDAPR</sequence>
<dbReference type="Proteomes" id="UP000642125">
    <property type="component" value="Unassembled WGS sequence"/>
</dbReference>
<evidence type="ECO:0000256" key="3">
    <source>
        <dbReference type="ARBA" id="ARBA00022449"/>
    </source>
</evidence>
<comment type="catalytic activity">
    <reaction evidence="11">
        <text>Na(+)(in) + 2 H(+)(out) = Na(+)(out) + 2 H(+)(in)</text>
        <dbReference type="Rhea" id="RHEA:29251"/>
        <dbReference type="ChEBI" id="CHEBI:15378"/>
        <dbReference type="ChEBI" id="CHEBI:29101"/>
    </reaction>
</comment>
<dbReference type="GO" id="GO:0015385">
    <property type="term" value="F:sodium:proton antiporter activity"/>
    <property type="evidence" value="ECO:0007669"/>
    <property type="project" value="UniProtKB-UniRule"/>
</dbReference>
<evidence type="ECO:0000256" key="10">
    <source>
        <dbReference type="ARBA" id="ARBA00023201"/>
    </source>
</evidence>
<dbReference type="HAMAP" id="MF_01844">
    <property type="entry name" value="NhaA"/>
    <property type="match status" value="1"/>
</dbReference>
<feature type="transmembrane region" description="Helical" evidence="11">
    <location>
        <begin position="301"/>
        <end position="325"/>
    </location>
</feature>
<evidence type="ECO:0000313" key="13">
    <source>
        <dbReference type="EMBL" id="GIG36691.1"/>
    </source>
</evidence>
<protein>
    <recommendedName>
        <fullName evidence="11">Na(+)/H(+) antiporter NhaA</fullName>
    </recommendedName>
    <alternativeName>
        <fullName evidence="11">Sodium/proton antiporter NhaA</fullName>
    </alternativeName>
</protein>
<feature type="transmembrane region" description="Helical" evidence="11">
    <location>
        <begin position="370"/>
        <end position="393"/>
    </location>
</feature>
<keyword evidence="5 11" id="KW-0812">Transmembrane</keyword>